<sequence length="144" mass="15711">MALAAAALHRIAHTSRRRFWISKGSNRQPEDERTTPENATSAGRITSLPQPSQAALSGGMERGRSTTEASEMLSGATVDVILEDLRTAAKSVPVPYLADAAGLALSIFDTLQSRRYGYGSYPSRIRHIRPQPEVPKVMHNDPKN</sequence>
<protein>
    <submittedName>
        <fullName evidence="2">Uncharacterized protein</fullName>
    </submittedName>
</protein>
<reference evidence="2 3" key="1">
    <citation type="journal article" date="2019" name="Nat. Ecol. Evol.">
        <title>Megaphylogeny resolves global patterns of mushroom evolution.</title>
        <authorList>
            <person name="Varga T."/>
            <person name="Krizsan K."/>
            <person name="Foldi C."/>
            <person name="Dima B."/>
            <person name="Sanchez-Garcia M."/>
            <person name="Sanchez-Ramirez S."/>
            <person name="Szollosi G.J."/>
            <person name="Szarkandi J.G."/>
            <person name="Papp V."/>
            <person name="Albert L."/>
            <person name="Andreopoulos W."/>
            <person name="Angelini C."/>
            <person name="Antonin V."/>
            <person name="Barry K.W."/>
            <person name="Bougher N.L."/>
            <person name="Buchanan P."/>
            <person name="Buyck B."/>
            <person name="Bense V."/>
            <person name="Catcheside P."/>
            <person name="Chovatia M."/>
            <person name="Cooper J."/>
            <person name="Damon W."/>
            <person name="Desjardin D."/>
            <person name="Finy P."/>
            <person name="Geml J."/>
            <person name="Haridas S."/>
            <person name="Hughes K."/>
            <person name="Justo A."/>
            <person name="Karasinski D."/>
            <person name="Kautmanova I."/>
            <person name="Kiss B."/>
            <person name="Kocsube S."/>
            <person name="Kotiranta H."/>
            <person name="LaButti K.M."/>
            <person name="Lechner B.E."/>
            <person name="Liimatainen K."/>
            <person name="Lipzen A."/>
            <person name="Lukacs Z."/>
            <person name="Mihaltcheva S."/>
            <person name="Morgado L.N."/>
            <person name="Niskanen T."/>
            <person name="Noordeloos M.E."/>
            <person name="Ohm R.A."/>
            <person name="Ortiz-Santana B."/>
            <person name="Ovrebo C."/>
            <person name="Racz N."/>
            <person name="Riley R."/>
            <person name="Savchenko A."/>
            <person name="Shiryaev A."/>
            <person name="Soop K."/>
            <person name="Spirin V."/>
            <person name="Szebenyi C."/>
            <person name="Tomsovsky M."/>
            <person name="Tulloss R.E."/>
            <person name="Uehling J."/>
            <person name="Grigoriev I.V."/>
            <person name="Vagvolgyi C."/>
            <person name="Papp T."/>
            <person name="Martin F.M."/>
            <person name="Miettinen O."/>
            <person name="Hibbett D.S."/>
            <person name="Nagy L.G."/>
        </authorList>
    </citation>
    <scope>NUCLEOTIDE SEQUENCE [LARGE SCALE GENOMIC DNA]</scope>
    <source>
        <strain evidence="2 3">CBS 962.96</strain>
    </source>
</reference>
<proteinExistence type="predicted"/>
<name>A0A4S8M8Q2_DENBC</name>
<dbReference type="EMBL" id="ML179140">
    <property type="protein sequence ID" value="THU98233.1"/>
    <property type="molecule type" value="Genomic_DNA"/>
</dbReference>
<feature type="region of interest" description="Disordered" evidence="1">
    <location>
        <begin position="20"/>
        <end position="73"/>
    </location>
</feature>
<accession>A0A4S8M8Q2</accession>
<gene>
    <name evidence="2" type="ORF">K435DRAFT_885293</name>
</gene>
<organism evidence="2 3">
    <name type="scientific">Dendrothele bispora (strain CBS 962.96)</name>
    <dbReference type="NCBI Taxonomy" id="1314807"/>
    <lineage>
        <taxon>Eukaryota</taxon>
        <taxon>Fungi</taxon>
        <taxon>Dikarya</taxon>
        <taxon>Basidiomycota</taxon>
        <taxon>Agaricomycotina</taxon>
        <taxon>Agaricomycetes</taxon>
        <taxon>Agaricomycetidae</taxon>
        <taxon>Agaricales</taxon>
        <taxon>Agaricales incertae sedis</taxon>
        <taxon>Dendrothele</taxon>
    </lineage>
</organism>
<keyword evidence="3" id="KW-1185">Reference proteome</keyword>
<feature type="compositionally biased region" description="Polar residues" evidence="1">
    <location>
        <begin position="36"/>
        <end position="55"/>
    </location>
</feature>
<evidence type="ECO:0000313" key="3">
    <source>
        <dbReference type="Proteomes" id="UP000297245"/>
    </source>
</evidence>
<dbReference type="AlphaFoldDB" id="A0A4S8M8Q2"/>
<evidence type="ECO:0000313" key="2">
    <source>
        <dbReference type="EMBL" id="THU98233.1"/>
    </source>
</evidence>
<dbReference type="Proteomes" id="UP000297245">
    <property type="component" value="Unassembled WGS sequence"/>
</dbReference>
<evidence type="ECO:0000256" key="1">
    <source>
        <dbReference type="SAM" id="MobiDB-lite"/>
    </source>
</evidence>
<dbReference type="OrthoDB" id="192148at2759"/>